<protein>
    <submittedName>
        <fullName evidence="1">Uncharacterized protein</fullName>
    </submittedName>
</protein>
<name>A0A8J5L7N2_ZINOF</name>
<evidence type="ECO:0000313" key="1">
    <source>
        <dbReference type="EMBL" id="KAG6516495.1"/>
    </source>
</evidence>
<dbReference type="EMBL" id="JACMSC010000007">
    <property type="protein sequence ID" value="KAG6516495.1"/>
    <property type="molecule type" value="Genomic_DNA"/>
</dbReference>
<comment type="caution">
    <text evidence="1">The sequence shown here is derived from an EMBL/GenBank/DDBJ whole genome shotgun (WGS) entry which is preliminary data.</text>
</comment>
<gene>
    <name evidence="1" type="ORF">ZIOFF_026960</name>
</gene>
<dbReference type="Proteomes" id="UP000734854">
    <property type="component" value="Unassembled WGS sequence"/>
</dbReference>
<organism evidence="1 2">
    <name type="scientific">Zingiber officinale</name>
    <name type="common">Ginger</name>
    <name type="synonym">Amomum zingiber</name>
    <dbReference type="NCBI Taxonomy" id="94328"/>
    <lineage>
        <taxon>Eukaryota</taxon>
        <taxon>Viridiplantae</taxon>
        <taxon>Streptophyta</taxon>
        <taxon>Embryophyta</taxon>
        <taxon>Tracheophyta</taxon>
        <taxon>Spermatophyta</taxon>
        <taxon>Magnoliopsida</taxon>
        <taxon>Liliopsida</taxon>
        <taxon>Zingiberales</taxon>
        <taxon>Zingiberaceae</taxon>
        <taxon>Zingiber</taxon>
    </lineage>
</organism>
<dbReference type="AlphaFoldDB" id="A0A8J5L7N2"/>
<reference evidence="1 2" key="1">
    <citation type="submission" date="2020-08" db="EMBL/GenBank/DDBJ databases">
        <title>Plant Genome Project.</title>
        <authorList>
            <person name="Zhang R.-G."/>
        </authorList>
    </citation>
    <scope>NUCLEOTIDE SEQUENCE [LARGE SCALE GENOMIC DNA]</scope>
    <source>
        <tissue evidence="1">Rhizome</tissue>
    </source>
</reference>
<proteinExistence type="predicted"/>
<keyword evidence="2" id="KW-1185">Reference proteome</keyword>
<accession>A0A8J5L7N2</accession>
<evidence type="ECO:0000313" key="2">
    <source>
        <dbReference type="Proteomes" id="UP000734854"/>
    </source>
</evidence>
<sequence length="96" mass="11108">MILRVLIAEFSHKSLMECLEPGDDGWNLILLWQDRASYMPCSRNNYDACGIEKAPSIERVWCCIHCLGCLNCLPALNKQREEENLERLNIKKEPVD</sequence>